<dbReference type="EMBL" id="DF236987">
    <property type="protein sequence ID" value="GAQ79812.1"/>
    <property type="molecule type" value="Genomic_DNA"/>
</dbReference>
<accession>A0A1Y1HPW1</accession>
<protein>
    <submittedName>
        <fullName evidence="2">Uncharacterized protein</fullName>
    </submittedName>
</protein>
<dbReference type="Proteomes" id="UP000054558">
    <property type="component" value="Unassembled WGS sequence"/>
</dbReference>
<reference evidence="2 3" key="1">
    <citation type="journal article" date="2014" name="Nat. Commun.">
        <title>Klebsormidium flaccidum genome reveals primary factors for plant terrestrial adaptation.</title>
        <authorList>
            <person name="Hori K."/>
            <person name="Maruyama F."/>
            <person name="Fujisawa T."/>
            <person name="Togashi T."/>
            <person name="Yamamoto N."/>
            <person name="Seo M."/>
            <person name="Sato S."/>
            <person name="Yamada T."/>
            <person name="Mori H."/>
            <person name="Tajima N."/>
            <person name="Moriyama T."/>
            <person name="Ikeuchi M."/>
            <person name="Watanabe M."/>
            <person name="Wada H."/>
            <person name="Kobayashi K."/>
            <person name="Saito M."/>
            <person name="Masuda T."/>
            <person name="Sasaki-Sekimoto Y."/>
            <person name="Mashiguchi K."/>
            <person name="Awai K."/>
            <person name="Shimojima M."/>
            <person name="Masuda S."/>
            <person name="Iwai M."/>
            <person name="Nobusawa T."/>
            <person name="Narise T."/>
            <person name="Kondo S."/>
            <person name="Saito H."/>
            <person name="Sato R."/>
            <person name="Murakawa M."/>
            <person name="Ihara Y."/>
            <person name="Oshima-Yamada Y."/>
            <person name="Ohtaka K."/>
            <person name="Satoh M."/>
            <person name="Sonobe K."/>
            <person name="Ishii M."/>
            <person name="Ohtani R."/>
            <person name="Kanamori-Sato M."/>
            <person name="Honoki R."/>
            <person name="Miyazaki D."/>
            <person name="Mochizuki H."/>
            <person name="Umetsu J."/>
            <person name="Higashi K."/>
            <person name="Shibata D."/>
            <person name="Kamiya Y."/>
            <person name="Sato N."/>
            <person name="Nakamura Y."/>
            <person name="Tabata S."/>
            <person name="Ida S."/>
            <person name="Kurokawa K."/>
            <person name="Ohta H."/>
        </authorList>
    </citation>
    <scope>NUCLEOTIDE SEQUENCE [LARGE SCALE GENOMIC DNA]</scope>
    <source>
        <strain evidence="2 3">NIES-2285</strain>
    </source>
</reference>
<proteinExistence type="predicted"/>
<gene>
    <name evidence="2" type="ORF">KFL_000380420</name>
</gene>
<evidence type="ECO:0000313" key="2">
    <source>
        <dbReference type="EMBL" id="GAQ79812.1"/>
    </source>
</evidence>
<sequence>MVHFSAEAEFQWYCEGRRAGCSKTTDCSHLQEVKRALQRREGVSRLDGRLFSESQLERARLWLHQKASEVAVGKQHAGPTPPQAGEESCADGEAGPQEELEALTDEERYLLGLVAGEQHDAVCKGDVCFCKQHLSLFGGVGLDRQPCEGRCCSPANSSATGKRPRAETENGTFVTGSAQRGVKRRSKTYWAAQPLLEATCDLMWWTLERVETPKLVRPTDGLAVHDPPVTLLKQPVRVSQLVARDFEELSRMAGLCAPCPREPPPCGTGWLSLMQTSHIYSLDWSQEHLRTPPGGTSLRRHRGAGLCRRRAAEGRAGWVQRCAVAAIYGAESRCQGGECCEADGAGGGAAALGGAGLKRRLVHQPELRALIARFSQHHPGDPDLGAKLSNVEFDELLAALDREDVQVAPEFVPNPVDEEADPVLFYERRRLLLDQFAQIRSKNGAMLANLEGIKTEALRASPLRPPRCPPKWAELLYGLGTPQSVSDDSNLIQHKQALAVVRKLLLGGVANLDDKAILAEHAPILGRLLDHFGFGFPRYFTPALHHLYRLTLFGRGAVGLGVGRAGWPLSAIEGLDNCVSAARDFVERPWTRTAERLQAVEFGETRANALLPGVESLTAPSTALYPLRCVVRRIAKYVKYAV</sequence>
<evidence type="ECO:0000313" key="3">
    <source>
        <dbReference type="Proteomes" id="UP000054558"/>
    </source>
</evidence>
<keyword evidence="3" id="KW-1185">Reference proteome</keyword>
<name>A0A1Y1HPW1_KLENI</name>
<organism evidence="2 3">
    <name type="scientific">Klebsormidium nitens</name>
    <name type="common">Green alga</name>
    <name type="synonym">Ulothrix nitens</name>
    <dbReference type="NCBI Taxonomy" id="105231"/>
    <lineage>
        <taxon>Eukaryota</taxon>
        <taxon>Viridiplantae</taxon>
        <taxon>Streptophyta</taxon>
        <taxon>Klebsormidiophyceae</taxon>
        <taxon>Klebsormidiales</taxon>
        <taxon>Klebsormidiaceae</taxon>
        <taxon>Klebsormidium</taxon>
    </lineage>
</organism>
<feature type="region of interest" description="Disordered" evidence="1">
    <location>
        <begin position="72"/>
        <end position="96"/>
    </location>
</feature>
<evidence type="ECO:0000256" key="1">
    <source>
        <dbReference type="SAM" id="MobiDB-lite"/>
    </source>
</evidence>
<dbReference type="PANTHER" id="PTHR34305:SF1">
    <property type="entry name" value="SWIM-TYPE DOMAIN-CONTAINING PROTEIN"/>
    <property type="match status" value="1"/>
</dbReference>
<dbReference type="PANTHER" id="PTHR34305">
    <property type="entry name" value="EXPRESSED PROTEIN"/>
    <property type="match status" value="1"/>
</dbReference>
<dbReference type="AlphaFoldDB" id="A0A1Y1HPW1"/>